<dbReference type="Proteomes" id="UP001500279">
    <property type="component" value="Unassembled WGS sequence"/>
</dbReference>
<dbReference type="EMBL" id="BAAAEW010000022">
    <property type="protein sequence ID" value="GAA0755293.1"/>
    <property type="molecule type" value="Genomic_DNA"/>
</dbReference>
<name>A0ABP3VHH3_9BURK</name>
<organism evidence="1 2">
    <name type="scientific">Ideonella azotifigens</name>
    <dbReference type="NCBI Taxonomy" id="513160"/>
    <lineage>
        <taxon>Bacteria</taxon>
        <taxon>Pseudomonadati</taxon>
        <taxon>Pseudomonadota</taxon>
        <taxon>Betaproteobacteria</taxon>
        <taxon>Burkholderiales</taxon>
        <taxon>Sphaerotilaceae</taxon>
        <taxon>Ideonella</taxon>
    </lineage>
</organism>
<sequence>MQLNDPAPWREAAQAFWAWLFEHQAELDALRSPDDVFWDELLLRLQALDDGLWFEVSSAEVSPRELVITAQGDVDLFDKVETLVALASPLTGWRVVALKPPLGFDFGIRYQGIELQPAELWFQPLLDEDAPHMLGLRIAVPGFIAEMEEEFDSGVLIVLDTALGERAAATEVELLEVCELPAHPPEEGFFPLPELLGYLAWRQQQMRPGQGGSGQVH</sequence>
<comment type="caution">
    <text evidence="1">The sequence shown here is derived from an EMBL/GenBank/DDBJ whole genome shotgun (WGS) entry which is preliminary data.</text>
</comment>
<proteinExistence type="predicted"/>
<reference evidence="2" key="1">
    <citation type="journal article" date="2019" name="Int. J. Syst. Evol. Microbiol.">
        <title>The Global Catalogue of Microorganisms (GCM) 10K type strain sequencing project: providing services to taxonomists for standard genome sequencing and annotation.</title>
        <authorList>
            <consortium name="The Broad Institute Genomics Platform"/>
            <consortium name="The Broad Institute Genome Sequencing Center for Infectious Disease"/>
            <person name="Wu L."/>
            <person name="Ma J."/>
        </authorList>
    </citation>
    <scope>NUCLEOTIDE SEQUENCE [LARGE SCALE GENOMIC DNA]</scope>
    <source>
        <strain evidence="2">JCM 15503</strain>
    </source>
</reference>
<accession>A0ABP3VHH3</accession>
<keyword evidence="2" id="KW-1185">Reference proteome</keyword>
<evidence type="ECO:0000313" key="1">
    <source>
        <dbReference type="EMBL" id="GAA0755293.1"/>
    </source>
</evidence>
<evidence type="ECO:0000313" key="2">
    <source>
        <dbReference type="Proteomes" id="UP001500279"/>
    </source>
</evidence>
<protein>
    <submittedName>
        <fullName evidence="1">Uncharacterized protein</fullName>
    </submittedName>
</protein>
<gene>
    <name evidence="1" type="ORF">GCM10009107_32640</name>
</gene>
<dbReference type="RefSeq" id="WP_141287572.1">
    <property type="nucleotide sequence ID" value="NZ_BAAAEW010000022.1"/>
</dbReference>